<dbReference type="Proteomes" id="UP000887574">
    <property type="component" value="Unplaced"/>
</dbReference>
<protein>
    <submittedName>
        <fullName evidence="3">Ubiquitinyl hydrolase 1</fullName>
    </submittedName>
</protein>
<feature type="region of interest" description="Disordered" evidence="1">
    <location>
        <begin position="333"/>
        <end position="396"/>
    </location>
</feature>
<feature type="compositionally biased region" description="Low complexity" evidence="1">
    <location>
        <begin position="207"/>
        <end position="222"/>
    </location>
</feature>
<name>A0A915D3C8_9BILA</name>
<evidence type="ECO:0000313" key="2">
    <source>
        <dbReference type="Proteomes" id="UP000887574"/>
    </source>
</evidence>
<sequence>MLVFESLDQHIQDELCITFDLQIGKMRPGSKLQQIYFHSERSEPKNFKRIEGMETEHNYCISSTEDNHKRVRHLIVEFMKNNPNNEWREFWQRKESCADMEIAAKNSSDVARYGSTVHIIAAAKLLDVNILTYNEAIGWTLYTPDIETGPSPELLQDAEKPTISLYYNGSHFDVILDMGSKGKGCVGAFSEKALNPKTLETEKKEPASLLKPKPSAKKLSGATNASTRWAREWDTGKDPVDKWKMNVPDLGDTTSQGSSYFRSSFHPRGLARTRGGNDLPKGFRQPKPVRNPGFFHDDRFDHIPENFTKIDGETNTKNQLPAAVRDKKIASRLSIVDRQPTSTGSNVKQDSKSVQSPDNSIGRIKNANFLHEKLPVKQQRSARPTKDKPAVNPPHFLPIKLEKDKETKNVKETNKAVRPAYAPAHWNRRRNENGTGGHYTVNQSDIKRLLQELVDKVSMDMIDLEFTEKNQTPTNRNCPMKKCLA</sequence>
<dbReference type="AlphaFoldDB" id="A0A915D3C8"/>
<feature type="region of interest" description="Disordered" evidence="1">
    <location>
        <begin position="197"/>
        <end position="225"/>
    </location>
</feature>
<evidence type="ECO:0000313" key="3">
    <source>
        <dbReference type="WBParaSite" id="jg14952"/>
    </source>
</evidence>
<feature type="region of interest" description="Disordered" evidence="1">
    <location>
        <begin position="254"/>
        <end position="298"/>
    </location>
</feature>
<feature type="compositionally biased region" description="Polar residues" evidence="1">
    <location>
        <begin position="339"/>
        <end position="359"/>
    </location>
</feature>
<dbReference type="WBParaSite" id="jg14952">
    <property type="protein sequence ID" value="jg14952"/>
    <property type="gene ID" value="jg14952"/>
</dbReference>
<dbReference type="Gene3D" id="3.90.70.80">
    <property type="match status" value="1"/>
</dbReference>
<evidence type="ECO:0000256" key="1">
    <source>
        <dbReference type="SAM" id="MobiDB-lite"/>
    </source>
</evidence>
<keyword evidence="2" id="KW-1185">Reference proteome</keyword>
<reference evidence="3" key="1">
    <citation type="submission" date="2022-11" db="UniProtKB">
        <authorList>
            <consortium name="WormBaseParasite"/>
        </authorList>
    </citation>
    <scope>IDENTIFICATION</scope>
</reference>
<organism evidence="2 3">
    <name type="scientific">Ditylenchus dipsaci</name>
    <dbReference type="NCBI Taxonomy" id="166011"/>
    <lineage>
        <taxon>Eukaryota</taxon>
        <taxon>Metazoa</taxon>
        <taxon>Ecdysozoa</taxon>
        <taxon>Nematoda</taxon>
        <taxon>Chromadorea</taxon>
        <taxon>Rhabditida</taxon>
        <taxon>Tylenchina</taxon>
        <taxon>Tylenchomorpha</taxon>
        <taxon>Sphaerularioidea</taxon>
        <taxon>Anguinidae</taxon>
        <taxon>Anguininae</taxon>
        <taxon>Ditylenchus</taxon>
    </lineage>
</organism>
<proteinExistence type="predicted"/>
<accession>A0A915D3C8</accession>